<gene>
    <name evidence="1" type="ORF">CR513_28440</name>
</gene>
<organism evidence="1 2">
    <name type="scientific">Mucuna pruriens</name>
    <name type="common">Velvet bean</name>
    <name type="synonym">Dolichos pruriens</name>
    <dbReference type="NCBI Taxonomy" id="157652"/>
    <lineage>
        <taxon>Eukaryota</taxon>
        <taxon>Viridiplantae</taxon>
        <taxon>Streptophyta</taxon>
        <taxon>Embryophyta</taxon>
        <taxon>Tracheophyta</taxon>
        <taxon>Spermatophyta</taxon>
        <taxon>Magnoliopsida</taxon>
        <taxon>eudicotyledons</taxon>
        <taxon>Gunneridae</taxon>
        <taxon>Pentapetalae</taxon>
        <taxon>rosids</taxon>
        <taxon>fabids</taxon>
        <taxon>Fabales</taxon>
        <taxon>Fabaceae</taxon>
        <taxon>Papilionoideae</taxon>
        <taxon>50 kb inversion clade</taxon>
        <taxon>NPAAA clade</taxon>
        <taxon>indigoferoid/millettioid clade</taxon>
        <taxon>Phaseoleae</taxon>
        <taxon>Mucuna</taxon>
    </lineage>
</organism>
<protein>
    <submittedName>
        <fullName evidence="1">Uncharacterized protein</fullName>
    </submittedName>
</protein>
<dbReference type="AlphaFoldDB" id="A0A371GGW0"/>
<evidence type="ECO:0000313" key="1">
    <source>
        <dbReference type="EMBL" id="RDX89792.1"/>
    </source>
</evidence>
<dbReference type="EMBL" id="QJKJ01005571">
    <property type="protein sequence ID" value="RDX89792.1"/>
    <property type="molecule type" value="Genomic_DNA"/>
</dbReference>
<name>A0A371GGW0_MUCPR</name>
<proteinExistence type="predicted"/>
<evidence type="ECO:0000313" key="2">
    <source>
        <dbReference type="Proteomes" id="UP000257109"/>
    </source>
</evidence>
<feature type="non-terminal residue" evidence="1">
    <location>
        <position position="1"/>
    </location>
</feature>
<dbReference type="Proteomes" id="UP000257109">
    <property type="component" value="Unassembled WGS sequence"/>
</dbReference>
<comment type="caution">
    <text evidence="1">The sequence shown here is derived from an EMBL/GenBank/DDBJ whole genome shotgun (WGS) entry which is preliminary data.</text>
</comment>
<reference evidence="1" key="1">
    <citation type="submission" date="2018-05" db="EMBL/GenBank/DDBJ databases">
        <title>Draft genome of Mucuna pruriens seed.</title>
        <authorList>
            <person name="Nnadi N.E."/>
            <person name="Vos R."/>
            <person name="Hasami M.H."/>
            <person name="Devisetty U.K."/>
            <person name="Aguiy J.C."/>
        </authorList>
    </citation>
    <scope>NUCLEOTIDE SEQUENCE [LARGE SCALE GENOMIC DNA]</scope>
    <source>
        <strain evidence="1">JCA_2017</strain>
    </source>
</reference>
<dbReference type="OrthoDB" id="1305902at2759"/>
<keyword evidence="2" id="KW-1185">Reference proteome</keyword>
<sequence length="195" mass="21042">MDRSMINAASGGALMDKTPGAVRHLISNMTSNTQQFGIRGPNQSRMMNEIGAASNQRLENQLIELTSLVRQLAVGQHQPALAVKVCGICTSVEHPTLQETESDQPENVGAIATWEIAISARTESGAIRSSTIRIRTEYLSETNRLSTADSAISSTTFPTATTAIESAYPRQLSIFGRPNEVACNQQPRVPAICEL</sequence>
<accession>A0A371GGW0</accession>